<dbReference type="PANTHER" id="PTHR31284">
    <property type="entry name" value="ACID PHOSPHATASE-LIKE PROTEIN"/>
    <property type="match status" value="1"/>
</dbReference>
<dbReference type="AlphaFoldDB" id="A0A4R5MH55"/>
<dbReference type="PANTHER" id="PTHR31284:SF10">
    <property type="entry name" value="ACID PHOSPHATASE-LIKE PROTEIN"/>
    <property type="match status" value="1"/>
</dbReference>
<evidence type="ECO:0000256" key="1">
    <source>
        <dbReference type="ARBA" id="ARBA00022729"/>
    </source>
</evidence>
<dbReference type="SUPFAM" id="SSF56784">
    <property type="entry name" value="HAD-like"/>
    <property type="match status" value="1"/>
</dbReference>
<dbReference type="EMBL" id="SJCY01000018">
    <property type="protein sequence ID" value="TDG34857.1"/>
    <property type="molecule type" value="Genomic_DNA"/>
</dbReference>
<keyword evidence="3" id="KW-1185">Reference proteome</keyword>
<organism evidence="2 3">
    <name type="scientific">Pedobacter changchengzhani</name>
    <dbReference type="NCBI Taxonomy" id="2529274"/>
    <lineage>
        <taxon>Bacteria</taxon>
        <taxon>Pseudomonadati</taxon>
        <taxon>Bacteroidota</taxon>
        <taxon>Sphingobacteriia</taxon>
        <taxon>Sphingobacteriales</taxon>
        <taxon>Sphingobacteriaceae</taxon>
        <taxon>Pedobacter</taxon>
    </lineage>
</organism>
<dbReference type="RefSeq" id="WP_133263836.1">
    <property type="nucleotide sequence ID" value="NZ_SJCY01000018.1"/>
</dbReference>
<keyword evidence="2" id="KW-0449">Lipoprotein</keyword>
<dbReference type="InterPro" id="IPR023214">
    <property type="entry name" value="HAD_sf"/>
</dbReference>
<dbReference type="PIRSF" id="PIRSF019271">
    <property type="entry name" value="Acid_Ptase_C"/>
    <property type="match status" value="1"/>
</dbReference>
<protein>
    <submittedName>
        <fullName evidence="2">5'-nucleotidase, lipoprotein e(P4) family</fullName>
    </submittedName>
</protein>
<name>A0A4R5MH55_9SPHI</name>
<dbReference type="InterPro" id="IPR006423">
    <property type="entry name" value="Lipo_e_P4"/>
</dbReference>
<reference evidence="2 3" key="1">
    <citation type="submission" date="2019-02" db="EMBL/GenBank/DDBJ databases">
        <title>Pedobacter sp. nov., a novel speices isolated from soil of pinguins habitat in Antarcitica.</title>
        <authorList>
            <person name="He R.-H."/>
        </authorList>
    </citation>
    <scope>NUCLEOTIDE SEQUENCE [LARGE SCALE GENOMIC DNA]</scope>
    <source>
        <strain evidence="2 3">E01020</strain>
    </source>
</reference>
<dbReference type="NCBIfam" id="TIGR01533">
    <property type="entry name" value="lipo_e_P4"/>
    <property type="match status" value="1"/>
</dbReference>
<comment type="caution">
    <text evidence="2">The sequence shown here is derived from an EMBL/GenBank/DDBJ whole genome shotgun (WGS) entry which is preliminary data.</text>
</comment>
<evidence type="ECO:0000313" key="2">
    <source>
        <dbReference type="EMBL" id="TDG34857.1"/>
    </source>
</evidence>
<dbReference type="Pfam" id="PF03767">
    <property type="entry name" value="Acid_phosphat_B"/>
    <property type="match status" value="1"/>
</dbReference>
<dbReference type="GO" id="GO:0009279">
    <property type="term" value="C:cell outer membrane"/>
    <property type="evidence" value="ECO:0007669"/>
    <property type="project" value="InterPro"/>
</dbReference>
<sequence length="236" mass="27103">MKSLLTLLIIITSFATSNGQGKDSTFLNKEFVKSVAWTRTSGEYRALSFQAYNFATLSLDKALSEKKDKRPKCVVVDIDETVLDNSEYYEVAIKEKKPLNWENWKNWLLTQSADTVPGAATFLRYAASKNVEVFYLTNREIDFNESTLINFKKFNLPNADTAHYLPMITTYNKEGRRAEIAKNYNILLFAGDNLSDFTSFFYKNGENINEKVDEHQKLFGTKFIVLPNSIYGSWAR</sequence>
<evidence type="ECO:0000313" key="3">
    <source>
        <dbReference type="Proteomes" id="UP000295668"/>
    </source>
</evidence>
<accession>A0A4R5MH55</accession>
<dbReference type="SFLD" id="SFLDG01125">
    <property type="entry name" value="C1.1:_Acid_Phosphatase_Like"/>
    <property type="match status" value="1"/>
</dbReference>
<keyword evidence="1" id="KW-0732">Signal</keyword>
<dbReference type="Gene3D" id="3.40.50.1000">
    <property type="entry name" value="HAD superfamily/HAD-like"/>
    <property type="match status" value="1"/>
</dbReference>
<gene>
    <name evidence="2" type="ORF">EZJ43_16555</name>
</gene>
<proteinExistence type="predicted"/>
<dbReference type="SFLD" id="SFLDS00003">
    <property type="entry name" value="Haloacid_Dehalogenase"/>
    <property type="match status" value="1"/>
</dbReference>
<dbReference type="OrthoDB" id="395856at2"/>
<dbReference type="Proteomes" id="UP000295668">
    <property type="component" value="Unassembled WGS sequence"/>
</dbReference>
<dbReference type="InterPro" id="IPR036412">
    <property type="entry name" value="HAD-like_sf"/>
</dbReference>
<dbReference type="InterPro" id="IPR005519">
    <property type="entry name" value="Acid_phosphat_B-like"/>
</dbReference>